<reference evidence="2" key="1">
    <citation type="submission" date="2017-11" db="EMBL/GenBank/DDBJ databases">
        <authorList>
            <person name="Kajale S.C."/>
            <person name="Sharma A."/>
        </authorList>
    </citation>
    <scope>NUCLEOTIDE SEQUENCE</scope>
    <source>
        <strain evidence="2">LS1_42</strain>
    </source>
</reference>
<dbReference type="AlphaFoldDB" id="A0A8J8TS32"/>
<gene>
    <name evidence="2" type="ORF">CV102_00935</name>
</gene>
<sequence length="156" mass="17786">MKRENVHNSDPTDIADELVQIGFHSEREANAFVYFVIMDPPKQDAGTVFNISEDELEDELESAEALFKQAEKTIEVSNNVEKPGERVDTLIGAGLLSEAEVEAYIHSDRLDDSALVDFLDEPVSIVEQNKERAEEKIDRAHQLMRFRDKYSGFQIR</sequence>
<dbReference type="RefSeq" id="WP_148855893.1">
    <property type="nucleotide sequence ID" value="NZ_PHNJ01000001.1"/>
</dbReference>
<organism evidence="2 3">
    <name type="scientific">Natronococcus pandeyae</name>
    <dbReference type="NCBI Taxonomy" id="2055836"/>
    <lineage>
        <taxon>Archaea</taxon>
        <taxon>Methanobacteriati</taxon>
        <taxon>Methanobacteriota</taxon>
        <taxon>Stenosarchaea group</taxon>
        <taxon>Halobacteria</taxon>
        <taxon>Halobacteriales</taxon>
        <taxon>Natrialbaceae</taxon>
        <taxon>Natronococcus</taxon>
    </lineage>
</organism>
<feature type="coiled-coil region" evidence="1">
    <location>
        <begin position="53"/>
        <end position="80"/>
    </location>
</feature>
<dbReference type="Proteomes" id="UP000766904">
    <property type="component" value="Unassembled WGS sequence"/>
</dbReference>
<evidence type="ECO:0000313" key="3">
    <source>
        <dbReference type="Proteomes" id="UP000766904"/>
    </source>
</evidence>
<comment type="caution">
    <text evidence="2">The sequence shown here is derived from an EMBL/GenBank/DDBJ whole genome shotgun (WGS) entry which is preliminary data.</text>
</comment>
<protein>
    <submittedName>
        <fullName evidence="2">Uncharacterized protein</fullName>
    </submittedName>
</protein>
<accession>A0A8J8TS32</accession>
<dbReference type="EMBL" id="PHNJ01000001">
    <property type="protein sequence ID" value="TYL40178.1"/>
    <property type="molecule type" value="Genomic_DNA"/>
</dbReference>
<keyword evidence="3" id="KW-1185">Reference proteome</keyword>
<dbReference type="OrthoDB" id="380002at2157"/>
<name>A0A8J8TS32_9EURY</name>
<evidence type="ECO:0000256" key="1">
    <source>
        <dbReference type="SAM" id="Coils"/>
    </source>
</evidence>
<evidence type="ECO:0000313" key="2">
    <source>
        <dbReference type="EMBL" id="TYL40178.1"/>
    </source>
</evidence>
<keyword evidence="1" id="KW-0175">Coiled coil</keyword>
<proteinExistence type="predicted"/>